<dbReference type="AlphaFoldDB" id="A0A517T5R0"/>
<sequence>MSTSPPADTPTDDTPIERPTFRRPWWMHIAVVLAFLIVAANVVAFLYARSLPKSWTATATVEIEAPIETVFGKLGDVTSWPEWIAWNQDRDPTIIFTFVDDKGTSYHSEEELPPSVELNTLRWMARGFGNGEITLTERNPPNEVRYSWIVQGRAFTDGGSITLSESENGTQVTWTDGGQLNDTMSRIFGNVLRDGVKSDFETSLQKLKQSLEKN</sequence>
<dbReference type="InterPro" id="IPR019587">
    <property type="entry name" value="Polyketide_cyclase/dehydratase"/>
</dbReference>
<dbReference type="SUPFAM" id="SSF55961">
    <property type="entry name" value="Bet v1-like"/>
    <property type="match status" value="1"/>
</dbReference>
<keyword evidence="1" id="KW-0472">Membrane</keyword>
<dbReference type="OrthoDB" id="9807923at2"/>
<dbReference type="EMBL" id="CP036316">
    <property type="protein sequence ID" value="QDT63715.1"/>
    <property type="molecule type" value="Genomic_DNA"/>
</dbReference>
<feature type="transmembrane region" description="Helical" evidence="1">
    <location>
        <begin position="25"/>
        <end position="48"/>
    </location>
</feature>
<name>A0A517T5R0_9PLAN</name>
<dbReference type="Proteomes" id="UP000319976">
    <property type="component" value="Chromosome"/>
</dbReference>
<dbReference type="InterPro" id="IPR023393">
    <property type="entry name" value="START-like_dom_sf"/>
</dbReference>
<organism evidence="2 3">
    <name type="scientific">Calycomorphotria hydatis</name>
    <dbReference type="NCBI Taxonomy" id="2528027"/>
    <lineage>
        <taxon>Bacteria</taxon>
        <taxon>Pseudomonadati</taxon>
        <taxon>Planctomycetota</taxon>
        <taxon>Planctomycetia</taxon>
        <taxon>Planctomycetales</taxon>
        <taxon>Planctomycetaceae</taxon>
        <taxon>Calycomorphotria</taxon>
    </lineage>
</organism>
<dbReference type="Gene3D" id="3.30.530.20">
    <property type="match status" value="1"/>
</dbReference>
<evidence type="ECO:0000256" key="1">
    <source>
        <dbReference type="SAM" id="Phobius"/>
    </source>
</evidence>
<keyword evidence="1" id="KW-1133">Transmembrane helix</keyword>
<dbReference type="KEGG" id="chya:V22_09400"/>
<gene>
    <name evidence="2" type="ORF">V22_09400</name>
</gene>
<proteinExistence type="predicted"/>
<accession>A0A517T5R0</accession>
<keyword evidence="3" id="KW-1185">Reference proteome</keyword>
<evidence type="ECO:0000313" key="2">
    <source>
        <dbReference type="EMBL" id="QDT63715.1"/>
    </source>
</evidence>
<reference evidence="2 3" key="1">
    <citation type="submission" date="2019-02" db="EMBL/GenBank/DDBJ databases">
        <title>Deep-cultivation of Planctomycetes and their phenomic and genomic characterization uncovers novel biology.</title>
        <authorList>
            <person name="Wiegand S."/>
            <person name="Jogler M."/>
            <person name="Boedeker C."/>
            <person name="Pinto D."/>
            <person name="Vollmers J."/>
            <person name="Rivas-Marin E."/>
            <person name="Kohn T."/>
            <person name="Peeters S.H."/>
            <person name="Heuer A."/>
            <person name="Rast P."/>
            <person name="Oberbeckmann S."/>
            <person name="Bunk B."/>
            <person name="Jeske O."/>
            <person name="Meyerdierks A."/>
            <person name="Storesund J.E."/>
            <person name="Kallscheuer N."/>
            <person name="Luecker S."/>
            <person name="Lage O.M."/>
            <person name="Pohl T."/>
            <person name="Merkel B.J."/>
            <person name="Hornburger P."/>
            <person name="Mueller R.-W."/>
            <person name="Bruemmer F."/>
            <person name="Labrenz M."/>
            <person name="Spormann A.M."/>
            <person name="Op den Camp H."/>
            <person name="Overmann J."/>
            <person name="Amann R."/>
            <person name="Jetten M.S.M."/>
            <person name="Mascher T."/>
            <person name="Medema M.H."/>
            <person name="Devos D.P."/>
            <person name="Kaster A.-K."/>
            <person name="Ovreas L."/>
            <person name="Rohde M."/>
            <person name="Galperin M.Y."/>
            <person name="Jogler C."/>
        </authorList>
    </citation>
    <scope>NUCLEOTIDE SEQUENCE [LARGE SCALE GENOMIC DNA]</scope>
    <source>
        <strain evidence="2 3">V22</strain>
    </source>
</reference>
<dbReference type="RefSeq" id="WP_145260232.1">
    <property type="nucleotide sequence ID" value="NZ_CP036316.1"/>
</dbReference>
<dbReference type="Pfam" id="PF10604">
    <property type="entry name" value="Polyketide_cyc2"/>
    <property type="match status" value="1"/>
</dbReference>
<protein>
    <submittedName>
        <fullName evidence="2">Polyketide cyclase / dehydrase and lipid transport</fullName>
    </submittedName>
</protein>
<keyword evidence="1" id="KW-0812">Transmembrane</keyword>
<evidence type="ECO:0000313" key="3">
    <source>
        <dbReference type="Proteomes" id="UP000319976"/>
    </source>
</evidence>